<dbReference type="Proteomes" id="UP000054851">
    <property type="component" value="Unassembled WGS sequence"/>
</dbReference>
<gene>
    <name evidence="1" type="ORF">AWB79_06482</name>
</gene>
<accession>A0A158D5F0</accession>
<evidence type="ECO:0000313" key="2">
    <source>
        <dbReference type="Proteomes" id="UP000054851"/>
    </source>
</evidence>
<proteinExistence type="predicted"/>
<evidence type="ECO:0000313" key="1">
    <source>
        <dbReference type="EMBL" id="SAK89872.1"/>
    </source>
</evidence>
<dbReference type="InterPro" id="IPR017853">
    <property type="entry name" value="GH"/>
</dbReference>
<comment type="caution">
    <text evidence="1">The sequence shown here is derived from an EMBL/GenBank/DDBJ whole genome shotgun (WGS) entry which is preliminary data.</text>
</comment>
<protein>
    <recommendedName>
        <fullName evidence="3">Asl1-like glycosyl hydrolase catalytic domain-containing protein</fullName>
    </recommendedName>
</protein>
<sequence>MRVHLFVILIDMKNRTASLFPRSIAAAVVASATLAACGGDSGSAVDAATGKSAAPKSTAKAASGNGSIFYGVNGHNTNGGAYDGTSPQTQLAQLQELGATIYRNDVYSAASAKALANVANTIENGGVTMYPVMLMNLNYNNEDDAYQAGFVMGQQTASSYHYKYYEVGNELEAKTLNGNWDGNLWTHYTNWSFMLARGVIRGMIAGVKSVDGSAKIVLGGTWKHTAFFQMLADGSQPDGSWGHPTVSWDITSWHWYSNEGDITHACGNTGCQDVLQTLHSMGKPIWINEFGVRPDFGSYDQIAAYITGNTMMAQFVSVASKYNIQSIQAFELYDDSEGDYGLIQGDGTTKKPAYWSYKNFVLGNPM</sequence>
<organism evidence="1 2">
    <name type="scientific">Caballeronia hypogeia</name>
    <dbReference type="NCBI Taxonomy" id="1777140"/>
    <lineage>
        <taxon>Bacteria</taxon>
        <taxon>Pseudomonadati</taxon>
        <taxon>Pseudomonadota</taxon>
        <taxon>Betaproteobacteria</taxon>
        <taxon>Burkholderiales</taxon>
        <taxon>Burkholderiaceae</taxon>
        <taxon>Caballeronia</taxon>
    </lineage>
</organism>
<dbReference type="STRING" id="1777140.AWB79_06482"/>
<evidence type="ECO:0008006" key="3">
    <source>
        <dbReference type="Google" id="ProtNLM"/>
    </source>
</evidence>
<dbReference type="SUPFAM" id="SSF51445">
    <property type="entry name" value="(Trans)glycosidases"/>
    <property type="match status" value="1"/>
</dbReference>
<dbReference type="AlphaFoldDB" id="A0A158D5F0"/>
<dbReference type="EMBL" id="FCOA02000035">
    <property type="protein sequence ID" value="SAK89872.1"/>
    <property type="molecule type" value="Genomic_DNA"/>
</dbReference>
<dbReference type="Gene3D" id="3.20.20.80">
    <property type="entry name" value="Glycosidases"/>
    <property type="match status" value="1"/>
</dbReference>
<keyword evidence="2" id="KW-1185">Reference proteome</keyword>
<reference evidence="1" key="1">
    <citation type="submission" date="2016-01" db="EMBL/GenBank/DDBJ databases">
        <authorList>
            <person name="Peeters C."/>
        </authorList>
    </citation>
    <scope>NUCLEOTIDE SEQUENCE</scope>
    <source>
        <strain evidence="1">LMG 29322</strain>
    </source>
</reference>
<name>A0A158D5F0_9BURK</name>